<reference evidence="3" key="1">
    <citation type="journal article" date="2019" name="Int. J. Syst. Evol. Microbiol.">
        <title>The Global Catalogue of Microorganisms (GCM) 10K type strain sequencing project: providing services to taxonomists for standard genome sequencing and annotation.</title>
        <authorList>
            <consortium name="The Broad Institute Genomics Platform"/>
            <consortium name="The Broad Institute Genome Sequencing Center for Infectious Disease"/>
            <person name="Wu L."/>
            <person name="Ma J."/>
        </authorList>
    </citation>
    <scope>NUCLEOTIDE SEQUENCE [LARGE SCALE GENOMIC DNA]</scope>
    <source>
        <strain evidence="3">CGMCC 1.12966</strain>
    </source>
</reference>
<dbReference type="Pfam" id="PF03929">
    <property type="entry name" value="PepSY_TM"/>
    <property type="match status" value="1"/>
</dbReference>
<evidence type="ECO:0000313" key="3">
    <source>
        <dbReference type="Proteomes" id="UP000620550"/>
    </source>
</evidence>
<evidence type="ECO:0000256" key="1">
    <source>
        <dbReference type="SAM" id="Phobius"/>
    </source>
</evidence>
<keyword evidence="1" id="KW-0472">Membrane</keyword>
<keyword evidence="1" id="KW-0812">Transmembrane</keyword>
<dbReference type="InterPro" id="IPR005625">
    <property type="entry name" value="PepSY-ass_TM"/>
</dbReference>
<feature type="transmembrane region" description="Helical" evidence="1">
    <location>
        <begin position="204"/>
        <end position="224"/>
    </location>
</feature>
<feature type="transmembrane region" description="Helical" evidence="1">
    <location>
        <begin position="152"/>
        <end position="173"/>
    </location>
</feature>
<dbReference type="Proteomes" id="UP000620550">
    <property type="component" value="Unassembled WGS sequence"/>
</dbReference>
<feature type="transmembrane region" description="Helical" evidence="1">
    <location>
        <begin position="12"/>
        <end position="32"/>
    </location>
</feature>
<protein>
    <submittedName>
        <fullName evidence="2">Membrane protein</fullName>
    </submittedName>
</protein>
<evidence type="ECO:0000313" key="2">
    <source>
        <dbReference type="EMBL" id="GHE23425.1"/>
    </source>
</evidence>
<comment type="caution">
    <text evidence="2">The sequence shown here is derived from an EMBL/GenBank/DDBJ whole genome shotgun (WGS) entry which is preliminary data.</text>
</comment>
<dbReference type="EMBL" id="BNAF01000001">
    <property type="protein sequence ID" value="GHE23425.1"/>
    <property type="molecule type" value="Genomic_DNA"/>
</dbReference>
<keyword evidence="1" id="KW-1133">Transmembrane helix</keyword>
<dbReference type="PANTHER" id="PTHR34219">
    <property type="entry name" value="IRON-REGULATED INNER MEMBRANE PROTEIN-RELATED"/>
    <property type="match status" value="1"/>
</dbReference>
<accession>A0ABQ3HQ79</accession>
<sequence>MKKYILWLHKWLGICTGLVVFVVSLSGAVYTFQDELKLLCYPDKYYLQVVGQQQPKPLTALIANAQAALPANETISRVDLYPANHRSWVFRASGTDPKGFGHWNYHTYYKKVFLNPYTGEILAVEDTKNEFFQLCLQLHMNLLLGKTYGHALVGYSTAIFAVLLVSGMVLWWPKKWRGKPLRRAFTLHSGAKWKRLNYDLHNVLGFYSCSLALLIAVTGLVFSFPGFKKVYADFFNAFETEVARTEPRVEQTTAIARDYKDPLDNALLHLLRQYPSAGMMSIRLRDADEPLIDIQIRLEENRSGVFKWYYFQKENLRVNRVHQSQNLPPGDKLASLNYDLHTGNISGIPTKILAFIVSLICALLPITGYIIWWQKRRKTTKSKAKLKKI</sequence>
<feature type="transmembrane region" description="Helical" evidence="1">
    <location>
        <begin position="352"/>
        <end position="373"/>
    </location>
</feature>
<dbReference type="RefSeq" id="WP_229826285.1">
    <property type="nucleotide sequence ID" value="NZ_BNAF01000001.1"/>
</dbReference>
<organism evidence="2 3">
    <name type="scientific">Sphingobacterium griseoflavum</name>
    <dbReference type="NCBI Taxonomy" id="1474952"/>
    <lineage>
        <taxon>Bacteria</taxon>
        <taxon>Pseudomonadati</taxon>
        <taxon>Bacteroidota</taxon>
        <taxon>Sphingobacteriia</taxon>
        <taxon>Sphingobacteriales</taxon>
        <taxon>Sphingobacteriaceae</taxon>
        <taxon>Sphingobacterium</taxon>
    </lineage>
</organism>
<dbReference type="PANTHER" id="PTHR34219:SF3">
    <property type="entry name" value="BLL7967 PROTEIN"/>
    <property type="match status" value="1"/>
</dbReference>
<name>A0ABQ3HQ79_9SPHI</name>
<proteinExistence type="predicted"/>
<keyword evidence="3" id="KW-1185">Reference proteome</keyword>
<gene>
    <name evidence="2" type="ORF">GCM10017764_03930</name>
</gene>